<comment type="caution">
    <text evidence="1">The sequence shown here is derived from an EMBL/GenBank/DDBJ whole genome shotgun (WGS) entry which is preliminary data.</text>
</comment>
<evidence type="ECO:0000313" key="2">
    <source>
        <dbReference type="Proteomes" id="UP001160301"/>
    </source>
</evidence>
<dbReference type="Proteomes" id="UP001160301">
    <property type="component" value="Unassembled WGS sequence"/>
</dbReference>
<proteinExistence type="predicted"/>
<dbReference type="RefSeq" id="WP_136972554.1">
    <property type="nucleotide sequence ID" value="NZ_JARZHI010000005.1"/>
</dbReference>
<name>A0ABT6NMZ1_9BACT</name>
<accession>A0ABT6NMZ1</accession>
<sequence length="79" mass="8416">MGSDVNGLPNRQRYSTALGSAHEVLACIHVAQAMHDIESVSPAVLDRIDLVIATLTGLVYRRAPYTKGRASPPTGSPPF</sequence>
<evidence type="ECO:0008006" key="3">
    <source>
        <dbReference type="Google" id="ProtNLM"/>
    </source>
</evidence>
<organism evidence="1 2">
    <name type="scientific">Polyangium sorediatum</name>
    <dbReference type="NCBI Taxonomy" id="889274"/>
    <lineage>
        <taxon>Bacteria</taxon>
        <taxon>Pseudomonadati</taxon>
        <taxon>Myxococcota</taxon>
        <taxon>Polyangia</taxon>
        <taxon>Polyangiales</taxon>
        <taxon>Polyangiaceae</taxon>
        <taxon>Polyangium</taxon>
    </lineage>
</organism>
<evidence type="ECO:0000313" key="1">
    <source>
        <dbReference type="EMBL" id="MDI1429696.1"/>
    </source>
</evidence>
<keyword evidence="2" id="KW-1185">Reference proteome</keyword>
<dbReference type="EMBL" id="JARZHI010000005">
    <property type="protein sequence ID" value="MDI1429696.1"/>
    <property type="molecule type" value="Genomic_DNA"/>
</dbReference>
<reference evidence="1 2" key="1">
    <citation type="submission" date="2023-04" db="EMBL/GenBank/DDBJ databases">
        <title>The genome sequence of Polyangium sorediatum DSM14670.</title>
        <authorList>
            <person name="Zhang X."/>
        </authorList>
    </citation>
    <scope>NUCLEOTIDE SEQUENCE [LARGE SCALE GENOMIC DNA]</scope>
    <source>
        <strain evidence="1 2">DSM 14670</strain>
    </source>
</reference>
<protein>
    <recommendedName>
        <fullName evidence="3">Four helix bundle protein</fullName>
    </recommendedName>
</protein>
<gene>
    <name evidence="1" type="ORF">QHF89_09325</name>
</gene>